<feature type="compositionally biased region" description="Basic residues" evidence="11">
    <location>
        <begin position="466"/>
        <end position="479"/>
    </location>
</feature>
<dbReference type="SMART" id="SM00484">
    <property type="entry name" value="XPGI"/>
    <property type="match status" value="1"/>
</dbReference>
<dbReference type="InterPro" id="IPR006085">
    <property type="entry name" value="XPG_DNA_repair_N"/>
</dbReference>
<dbReference type="GO" id="GO:0017108">
    <property type="term" value="F:5'-flap endonuclease activity"/>
    <property type="evidence" value="ECO:0007669"/>
    <property type="project" value="UniProtKB-ARBA"/>
</dbReference>
<dbReference type="SMART" id="SM00485">
    <property type="entry name" value="XPGN"/>
    <property type="match status" value="1"/>
</dbReference>
<gene>
    <name evidence="14" type="ORF">DBV15_09919</name>
</gene>
<dbReference type="GO" id="GO:0006281">
    <property type="term" value="P:DNA repair"/>
    <property type="evidence" value="ECO:0007669"/>
    <property type="project" value="UniProtKB-KW"/>
</dbReference>
<evidence type="ECO:0000256" key="11">
    <source>
        <dbReference type="SAM" id="MobiDB-lite"/>
    </source>
</evidence>
<dbReference type="PANTHER" id="PTHR11081">
    <property type="entry name" value="FLAP ENDONUCLEASE FAMILY MEMBER"/>
    <property type="match status" value="1"/>
</dbReference>
<dbReference type="SUPFAM" id="SSF47807">
    <property type="entry name" value="5' to 3' exonuclease, C-terminal subdomain"/>
    <property type="match status" value="1"/>
</dbReference>
<dbReference type="FunFam" id="1.10.150.20:FF:000030">
    <property type="entry name" value="Flap endonuclease GEN-like 1"/>
    <property type="match status" value="1"/>
</dbReference>
<dbReference type="GO" id="GO:0000400">
    <property type="term" value="F:four-way junction DNA binding"/>
    <property type="evidence" value="ECO:0007669"/>
    <property type="project" value="UniProtKB-ARBA"/>
</dbReference>
<dbReference type="GO" id="GO:0008821">
    <property type="term" value="F:crossover junction DNA endonuclease activity"/>
    <property type="evidence" value="ECO:0007669"/>
    <property type="project" value="UniProtKB-ARBA"/>
</dbReference>
<comment type="caution">
    <text evidence="14">The sequence shown here is derived from an EMBL/GenBank/DDBJ whole genome shotgun (WGS) entry which is preliminary data.</text>
</comment>
<dbReference type="Pfam" id="PF00867">
    <property type="entry name" value="XPG_I"/>
    <property type="match status" value="1"/>
</dbReference>
<dbReference type="STRING" id="300112.A0A4S2KFI0"/>
<dbReference type="Proteomes" id="UP000310200">
    <property type="component" value="Unassembled WGS sequence"/>
</dbReference>
<dbReference type="InterPro" id="IPR006086">
    <property type="entry name" value="XPG-I_dom"/>
</dbReference>
<dbReference type="AlphaFoldDB" id="A0A4S2KFI0"/>
<evidence type="ECO:0000256" key="3">
    <source>
        <dbReference type="ARBA" id="ARBA00022723"/>
    </source>
</evidence>
<evidence type="ECO:0000256" key="9">
    <source>
        <dbReference type="ARBA" id="ARBA00023242"/>
    </source>
</evidence>
<evidence type="ECO:0000256" key="6">
    <source>
        <dbReference type="ARBA" id="ARBA00022801"/>
    </source>
</evidence>
<dbReference type="Gene3D" id="3.40.50.1010">
    <property type="entry name" value="5'-nuclease"/>
    <property type="match status" value="1"/>
</dbReference>
<dbReference type="InterPro" id="IPR041012">
    <property type="entry name" value="GEN_chromo"/>
</dbReference>
<comment type="cofactor">
    <cofactor evidence="1">
        <name>Mg(2+)</name>
        <dbReference type="ChEBI" id="CHEBI:18420"/>
    </cofactor>
</comment>
<keyword evidence="7" id="KW-0460">Magnesium</keyword>
<dbReference type="InterPro" id="IPR029060">
    <property type="entry name" value="PIN-like_dom_sf"/>
</dbReference>
<feature type="region of interest" description="Disordered" evidence="11">
    <location>
        <begin position="671"/>
        <end position="691"/>
    </location>
</feature>
<proteinExistence type="inferred from homology"/>
<dbReference type="InterPro" id="IPR008918">
    <property type="entry name" value="HhH2"/>
</dbReference>
<keyword evidence="8" id="KW-0234">DNA repair</keyword>
<dbReference type="SMART" id="SM00279">
    <property type="entry name" value="HhH2"/>
    <property type="match status" value="1"/>
</dbReference>
<evidence type="ECO:0000256" key="10">
    <source>
        <dbReference type="ARBA" id="ARBA00038112"/>
    </source>
</evidence>
<feature type="region of interest" description="Disordered" evidence="11">
    <location>
        <begin position="464"/>
        <end position="504"/>
    </location>
</feature>
<evidence type="ECO:0000256" key="8">
    <source>
        <dbReference type="ARBA" id="ARBA00023204"/>
    </source>
</evidence>
<feature type="compositionally biased region" description="Basic and acidic residues" evidence="11">
    <location>
        <begin position="480"/>
        <end position="495"/>
    </location>
</feature>
<dbReference type="Gene3D" id="1.10.150.20">
    <property type="entry name" value="5' to 3' exonuclease, C-terminal subdomain"/>
    <property type="match status" value="1"/>
</dbReference>
<comment type="similarity">
    <text evidence="10">Belongs to the XPG/RAD2 endonuclease family. GEN subfamily.</text>
</comment>
<dbReference type="CDD" id="cd09869">
    <property type="entry name" value="PIN_GEN1"/>
    <property type="match status" value="1"/>
</dbReference>
<keyword evidence="9" id="KW-0539">Nucleus</keyword>
<dbReference type="EMBL" id="QBLH01002863">
    <property type="protein sequence ID" value="TGZ46517.1"/>
    <property type="molecule type" value="Genomic_DNA"/>
</dbReference>
<dbReference type="Pfam" id="PF00752">
    <property type="entry name" value="XPG_N"/>
    <property type="match status" value="1"/>
</dbReference>
<evidence type="ECO:0000313" key="14">
    <source>
        <dbReference type="EMBL" id="TGZ46517.1"/>
    </source>
</evidence>
<dbReference type="GO" id="GO:0046872">
    <property type="term" value="F:metal ion binding"/>
    <property type="evidence" value="ECO:0007669"/>
    <property type="project" value="UniProtKB-KW"/>
</dbReference>
<dbReference type="InterPro" id="IPR036279">
    <property type="entry name" value="5-3_exonuclease_C_sf"/>
</dbReference>
<dbReference type="SUPFAM" id="SSF88723">
    <property type="entry name" value="PIN domain-like"/>
    <property type="match status" value="1"/>
</dbReference>
<evidence type="ECO:0000256" key="7">
    <source>
        <dbReference type="ARBA" id="ARBA00022842"/>
    </source>
</evidence>
<evidence type="ECO:0000256" key="5">
    <source>
        <dbReference type="ARBA" id="ARBA00022763"/>
    </source>
</evidence>
<dbReference type="InterPro" id="IPR006084">
    <property type="entry name" value="XPG/Rad2"/>
</dbReference>
<evidence type="ECO:0000259" key="13">
    <source>
        <dbReference type="SMART" id="SM00485"/>
    </source>
</evidence>
<evidence type="ECO:0000256" key="2">
    <source>
        <dbReference type="ARBA" id="ARBA00022722"/>
    </source>
</evidence>
<keyword evidence="4 14" id="KW-0255">Endonuclease</keyword>
<feature type="compositionally biased region" description="Basic and acidic residues" evidence="11">
    <location>
        <begin position="671"/>
        <end position="684"/>
    </location>
</feature>
<feature type="domain" description="XPG N-terminal" evidence="13">
    <location>
        <begin position="1"/>
        <end position="95"/>
    </location>
</feature>
<protein>
    <submittedName>
        <fullName evidence="14">Flap endonuclease GEN</fullName>
    </submittedName>
</protein>
<keyword evidence="15" id="KW-1185">Reference proteome</keyword>
<evidence type="ECO:0000256" key="1">
    <source>
        <dbReference type="ARBA" id="ARBA00001946"/>
    </source>
</evidence>
<organism evidence="14 15">
    <name type="scientific">Temnothorax longispinosus</name>
    <dbReference type="NCBI Taxonomy" id="300112"/>
    <lineage>
        <taxon>Eukaryota</taxon>
        <taxon>Metazoa</taxon>
        <taxon>Ecdysozoa</taxon>
        <taxon>Arthropoda</taxon>
        <taxon>Hexapoda</taxon>
        <taxon>Insecta</taxon>
        <taxon>Pterygota</taxon>
        <taxon>Neoptera</taxon>
        <taxon>Endopterygota</taxon>
        <taxon>Hymenoptera</taxon>
        <taxon>Apocrita</taxon>
        <taxon>Aculeata</taxon>
        <taxon>Formicoidea</taxon>
        <taxon>Formicidae</taxon>
        <taxon>Myrmicinae</taxon>
        <taxon>Temnothorax</taxon>
    </lineage>
</organism>
<evidence type="ECO:0000313" key="15">
    <source>
        <dbReference type="Proteomes" id="UP000310200"/>
    </source>
</evidence>
<name>A0A4S2KFI0_9HYME</name>
<evidence type="ECO:0000256" key="4">
    <source>
        <dbReference type="ARBA" id="ARBA00022759"/>
    </source>
</evidence>
<keyword evidence="3" id="KW-0479">Metal-binding</keyword>
<dbReference type="Pfam" id="PF18704">
    <property type="entry name" value="Chromo_2"/>
    <property type="match status" value="1"/>
</dbReference>
<dbReference type="PRINTS" id="PR00853">
    <property type="entry name" value="XPGRADSUPER"/>
</dbReference>
<dbReference type="PANTHER" id="PTHR11081:SF70">
    <property type="entry name" value="FLAP ENDONUCLEASE GEN HOMOLOG 1"/>
    <property type="match status" value="1"/>
</dbReference>
<keyword evidence="2" id="KW-0540">Nuclease</keyword>
<evidence type="ECO:0000259" key="12">
    <source>
        <dbReference type="SMART" id="SM00484"/>
    </source>
</evidence>
<sequence>MGVKDLWNILSPLCERKPLYELQGKTIAIDLSGWVVGDQTVTDNAAQLRIYLKNLYFRTVFLLMHEIFPIFVLEGKAPIIKHKTIARRNNVRNGNGFQEKTVKKVGRTQFNRVLKECKELLRCMGIACVQSEGEAEAMCAYLNEDGLVDGCISQDSDCFLYGAKVVYRNFNISHGHCDVYSMEKIEKTLNIGRSKMIALALLCGCDYDEGVKGVGKEAALKFFKTVREKDVLQRIQDWRTDRSLGRAESNLLNPNLCTSCGHPGKLQKHTKSGCADCGTIRKCNDDFREKRALILNEVSLRKKALHDENFPNQELIDEFLIRKDSVPTKLDVKWKQPQTKQFIDFMNKYLCWEPQYAFEKIFTLTTRWQLLHLPDLTPDERFSMTDLFIPDNIKKIRNIKSIASYEIIWKKEHTVIEMLNEYKERTRENGDDDAVDDSLLTSIEPQDLVLKCYPELVEVYENTRNAKTKRKPANSRRKKVTIDNNKDTETRDTTKSKQKKVKKKIEKNNRKIDEFISGNHAMSLEESFEKMNITPNITPKRSKRENISSRVNELKISDVPEDAAIMNIKQMKRGPQFKRVLEVEKLNSKQNNTYDKMFNDLSPDDFMSENEDNDIDVTHVIENICGKQTFQFSITNCQSIESTSRSTENVIQGCTKIDEFEPVTYTREDYVHTQDEKRKSRNSDDEFGDINESYIPINQRIQIEQSRRFLSTNNQIKKKVSFDFENIMDQTNNDFESIMDQTENETICLDT</sequence>
<reference evidence="14 15" key="1">
    <citation type="journal article" date="2019" name="Philos. Trans. R. Soc. Lond., B, Biol. Sci.">
        <title>Ant behaviour and brain gene expression of defending hosts depend on the ecological success of the intruding social parasite.</title>
        <authorList>
            <person name="Kaur R."/>
            <person name="Stoldt M."/>
            <person name="Jongepier E."/>
            <person name="Feldmeyer B."/>
            <person name="Menzel F."/>
            <person name="Bornberg-Bauer E."/>
            <person name="Foitzik S."/>
        </authorList>
    </citation>
    <scope>NUCLEOTIDE SEQUENCE [LARGE SCALE GENOMIC DNA]</scope>
    <source>
        <tissue evidence="14">Whole body</tissue>
    </source>
</reference>
<keyword evidence="5" id="KW-0227">DNA damage</keyword>
<feature type="domain" description="XPG-I" evidence="12">
    <location>
        <begin position="122"/>
        <end position="191"/>
    </location>
</feature>
<keyword evidence="6" id="KW-0378">Hydrolase</keyword>
<accession>A0A4S2KFI0</accession>